<evidence type="ECO:0000313" key="3">
    <source>
        <dbReference type="Proteomes" id="UP000515971"/>
    </source>
</evidence>
<dbReference type="KEGG" id="slut:H9L13_09850"/>
<dbReference type="Proteomes" id="UP000515971">
    <property type="component" value="Chromosome"/>
</dbReference>
<organism evidence="2 3">
    <name type="scientific">Sphingomonas lutea</name>
    <dbReference type="NCBI Taxonomy" id="1045317"/>
    <lineage>
        <taxon>Bacteria</taxon>
        <taxon>Pseudomonadati</taxon>
        <taxon>Pseudomonadota</taxon>
        <taxon>Alphaproteobacteria</taxon>
        <taxon>Sphingomonadales</taxon>
        <taxon>Sphingomonadaceae</taxon>
        <taxon>Sphingomonas</taxon>
    </lineage>
</organism>
<keyword evidence="1" id="KW-0472">Membrane</keyword>
<dbReference type="AlphaFoldDB" id="A0A7G9SGG9"/>
<name>A0A7G9SGG9_9SPHN</name>
<dbReference type="RefSeq" id="WP_187537536.1">
    <property type="nucleotide sequence ID" value="NZ_BAABJT010000001.1"/>
</dbReference>
<protein>
    <submittedName>
        <fullName evidence="2">Uncharacterized protein</fullName>
    </submittedName>
</protein>
<keyword evidence="3" id="KW-1185">Reference proteome</keyword>
<evidence type="ECO:0000256" key="1">
    <source>
        <dbReference type="SAM" id="Phobius"/>
    </source>
</evidence>
<keyword evidence="1" id="KW-1133">Transmembrane helix</keyword>
<gene>
    <name evidence="2" type="ORF">H9L13_09850</name>
</gene>
<proteinExistence type="predicted"/>
<keyword evidence="1" id="KW-0812">Transmembrane</keyword>
<accession>A0A7G9SGG9</accession>
<evidence type="ECO:0000313" key="2">
    <source>
        <dbReference type="EMBL" id="QNN66944.1"/>
    </source>
</evidence>
<reference evidence="2 3" key="1">
    <citation type="submission" date="2020-08" db="EMBL/GenBank/DDBJ databases">
        <title>Genome sequence of Sphingomonas lutea KCTC 23642T.</title>
        <authorList>
            <person name="Hyun D.-W."/>
            <person name="Bae J.-W."/>
        </authorList>
    </citation>
    <scope>NUCLEOTIDE SEQUENCE [LARGE SCALE GENOMIC DNA]</scope>
    <source>
        <strain evidence="2 3">KCTC 23642</strain>
    </source>
</reference>
<feature type="transmembrane region" description="Helical" evidence="1">
    <location>
        <begin position="6"/>
        <end position="31"/>
    </location>
</feature>
<dbReference type="EMBL" id="CP060718">
    <property type="protein sequence ID" value="QNN66944.1"/>
    <property type="molecule type" value="Genomic_DNA"/>
</dbReference>
<sequence>MKPINGWRVFWGEVGIIVLGVLIALGAQQLASDWDDRRRARESLAAVEAELALNAKSFEERTFQQPCMDRRLNELTQILADARRTGRLPRIDGIGQSLARSMRDHVRKSVICQPLKVQG</sequence>